<dbReference type="InterPro" id="IPR035979">
    <property type="entry name" value="RBD_domain_sf"/>
</dbReference>
<evidence type="ECO:0000259" key="3">
    <source>
        <dbReference type="PROSITE" id="PS50158"/>
    </source>
</evidence>
<feature type="compositionally biased region" description="Basic and acidic residues" evidence="2">
    <location>
        <begin position="207"/>
        <end position="237"/>
    </location>
</feature>
<sequence>MSGKPYQTQKDDVVVAVFNVNPSITHRELSDLLSEYHPDIILDPRYNIKTGLVSCQIIFKTATSRDVFVQKTDNTTIYKKRLQVSKGETHTHYNVAKLNYQGIAMSDEQTIRALCKPYNPDDIKMETHKDGDLKENKFTLIFKNKDNATDFIKNATESQFGETAKIVQISPREIKTKNNTNKCFICQKEGHTNKMCPTKIMEKITKKKEEETKKEKEKEKEEKLRKQIEKQSAEKRENGRKKMFRKYKTDYDDQEKIKEKIRKMDF</sequence>
<dbReference type="GO" id="GO:0003676">
    <property type="term" value="F:nucleic acid binding"/>
    <property type="evidence" value="ECO:0007669"/>
    <property type="project" value="InterPro"/>
</dbReference>
<keyword evidence="1" id="KW-0479">Metal-binding</keyword>
<accession>A0A0A1UBL1</accession>
<dbReference type="EMBL" id="KB206335">
    <property type="protein sequence ID" value="ELP92599.1"/>
    <property type="molecule type" value="Genomic_DNA"/>
</dbReference>
<keyword evidence="5" id="KW-1185">Reference proteome</keyword>
<organism evidence="4 5">
    <name type="scientific">Entamoeba invadens IP1</name>
    <dbReference type="NCBI Taxonomy" id="370355"/>
    <lineage>
        <taxon>Eukaryota</taxon>
        <taxon>Amoebozoa</taxon>
        <taxon>Evosea</taxon>
        <taxon>Archamoebae</taxon>
        <taxon>Mastigamoebida</taxon>
        <taxon>Entamoebidae</taxon>
        <taxon>Entamoeba</taxon>
    </lineage>
</organism>
<name>A0A0A1UBL1_ENTIV</name>
<dbReference type="GO" id="GO:0008270">
    <property type="term" value="F:zinc ion binding"/>
    <property type="evidence" value="ECO:0007669"/>
    <property type="project" value="UniProtKB-KW"/>
</dbReference>
<feature type="domain" description="CCHC-type" evidence="3">
    <location>
        <begin position="182"/>
        <end position="197"/>
    </location>
</feature>
<evidence type="ECO:0000256" key="2">
    <source>
        <dbReference type="SAM" id="MobiDB-lite"/>
    </source>
</evidence>
<reference evidence="4 5" key="1">
    <citation type="submission" date="2012-10" db="EMBL/GenBank/DDBJ databases">
        <authorList>
            <person name="Zafar N."/>
            <person name="Inman J."/>
            <person name="Hall N."/>
            <person name="Lorenzi H."/>
            <person name="Caler E."/>
        </authorList>
    </citation>
    <scope>NUCLEOTIDE SEQUENCE [LARGE SCALE GENOMIC DNA]</scope>
    <source>
        <strain evidence="4 5">IP1</strain>
    </source>
</reference>
<gene>
    <name evidence="4" type="ORF">EIN_165640</name>
</gene>
<dbReference type="VEuPathDB" id="AmoebaDB:EIN_165640"/>
<evidence type="ECO:0000313" key="5">
    <source>
        <dbReference type="Proteomes" id="UP000014680"/>
    </source>
</evidence>
<dbReference type="InterPro" id="IPR001878">
    <property type="entry name" value="Znf_CCHC"/>
</dbReference>
<dbReference type="GeneID" id="14891591"/>
<evidence type="ECO:0000313" key="4">
    <source>
        <dbReference type="EMBL" id="ELP92599.1"/>
    </source>
</evidence>
<dbReference type="PROSITE" id="PS50158">
    <property type="entry name" value="ZF_CCHC"/>
    <property type="match status" value="1"/>
</dbReference>
<protein>
    <recommendedName>
        <fullName evidence="3">CCHC-type domain-containing protein</fullName>
    </recommendedName>
</protein>
<keyword evidence="1" id="KW-0863">Zinc-finger</keyword>
<dbReference type="Proteomes" id="UP000014680">
    <property type="component" value="Unassembled WGS sequence"/>
</dbReference>
<evidence type="ECO:0000256" key="1">
    <source>
        <dbReference type="PROSITE-ProRule" id="PRU00047"/>
    </source>
</evidence>
<dbReference type="AlphaFoldDB" id="A0A0A1UBL1"/>
<proteinExistence type="predicted"/>
<dbReference type="InterPro" id="IPR036875">
    <property type="entry name" value="Znf_CCHC_sf"/>
</dbReference>
<dbReference type="KEGG" id="eiv:EIN_165640"/>
<dbReference type="RefSeq" id="XP_004259370.1">
    <property type="nucleotide sequence ID" value="XM_004259322.1"/>
</dbReference>
<dbReference type="SUPFAM" id="SSF54928">
    <property type="entry name" value="RNA-binding domain, RBD"/>
    <property type="match status" value="1"/>
</dbReference>
<keyword evidence="1" id="KW-0862">Zinc</keyword>
<feature type="region of interest" description="Disordered" evidence="2">
    <location>
        <begin position="207"/>
        <end position="246"/>
    </location>
</feature>
<dbReference type="SUPFAM" id="SSF57756">
    <property type="entry name" value="Retrovirus zinc finger-like domains"/>
    <property type="match status" value="1"/>
</dbReference>